<proteinExistence type="predicted"/>
<dbReference type="GO" id="GO:0003690">
    <property type="term" value="F:double-stranded DNA binding"/>
    <property type="evidence" value="ECO:0007669"/>
    <property type="project" value="TreeGrafter"/>
</dbReference>
<evidence type="ECO:0000256" key="2">
    <source>
        <dbReference type="ARBA" id="ARBA00023242"/>
    </source>
</evidence>
<dbReference type="GO" id="GO:0042054">
    <property type="term" value="F:histone methyltransferase activity"/>
    <property type="evidence" value="ECO:0007669"/>
    <property type="project" value="TreeGrafter"/>
</dbReference>
<dbReference type="Proteomes" id="UP001237642">
    <property type="component" value="Unassembled WGS sequence"/>
</dbReference>
<feature type="domain" description="YDG" evidence="4">
    <location>
        <begin position="244"/>
        <end position="392"/>
    </location>
</feature>
<comment type="subcellular location">
    <subcellularLocation>
        <location evidence="1">Chromosome</location>
    </subcellularLocation>
    <subcellularLocation>
        <location evidence="3">Nucleus</location>
    </subcellularLocation>
</comment>
<dbReference type="InterPro" id="IPR015947">
    <property type="entry name" value="PUA-like_sf"/>
</dbReference>
<sequence>MRLVGNNVETLPTDIIGMLMEVLSAGGFEDCFNFFVAWARTQRSSAILALLNGLPLRTMYKLANAGGDSDKACFNRFFRIAEGLGVADAILYGRSRDMLCGWGSSDAHIISIGALADRGHFMSMVANFTVRLLYKQDSTVKTLQLLADISEHQEYKNGIGPVLVHLNSIFSAAEQSDEIKSESFGRVGCLIHSSAKNVILQNERMNVQGCLFCLISGMEIEGLPADTRTRMRETNTILYPNKIGSIPGIEVGKQFFSRAEMVAVGFNSHWLNGIDCSTHEDSEGSSGYNLPIAVVIVMSGQYEDDLDNSEDVVYTGQGGNKLCGNRRQFRDQVLEKGNLGLKNSMEQCVPVRVVCGHYCRSSYVGKVYTYDGLYKESLRSTSCCYQTHLAET</sequence>
<dbReference type="InterPro" id="IPR036987">
    <property type="entry name" value="SRA-YDG_sf"/>
</dbReference>
<name>A0AAD8IQN0_9APIA</name>
<dbReference type="Gene3D" id="2.30.280.10">
    <property type="entry name" value="SRA-YDG"/>
    <property type="match status" value="1"/>
</dbReference>
<reference evidence="5" key="2">
    <citation type="submission" date="2023-05" db="EMBL/GenBank/DDBJ databases">
        <authorList>
            <person name="Schelkunov M.I."/>
        </authorList>
    </citation>
    <scope>NUCLEOTIDE SEQUENCE</scope>
    <source>
        <strain evidence="5">Hsosn_3</strain>
        <tissue evidence="5">Leaf</tissue>
    </source>
</reference>
<evidence type="ECO:0000256" key="1">
    <source>
        <dbReference type="ARBA" id="ARBA00004286"/>
    </source>
</evidence>
<evidence type="ECO:0000259" key="4">
    <source>
        <dbReference type="PROSITE" id="PS51015"/>
    </source>
</evidence>
<dbReference type="AlphaFoldDB" id="A0AAD8IQN0"/>
<protein>
    <recommendedName>
        <fullName evidence="4">YDG domain-containing protein</fullName>
    </recommendedName>
</protein>
<dbReference type="InterPro" id="IPR003105">
    <property type="entry name" value="SRA_YDG"/>
</dbReference>
<accession>A0AAD8IQN0</accession>
<dbReference type="PANTHER" id="PTHR45660:SF94">
    <property type="entry name" value="HISTONE-LYSINE N-METHYLTRANSFERASE, H3 LYSINE-9 SPECIFIC SUVH4"/>
    <property type="match status" value="1"/>
</dbReference>
<comment type="caution">
    <text evidence="5">The sequence shown here is derived from an EMBL/GenBank/DDBJ whole genome shotgun (WGS) entry which is preliminary data.</text>
</comment>
<dbReference type="Pfam" id="PF02182">
    <property type="entry name" value="SAD_SRA"/>
    <property type="match status" value="1"/>
</dbReference>
<organism evidence="5 6">
    <name type="scientific">Heracleum sosnowskyi</name>
    <dbReference type="NCBI Taxonomy" id="360622"/>
    <lineage>
        <taxon>Eukaryota</taxon>
        <taxon>Viridiplantae</taxon>
        <taxon>Streptophyta</taxon>
        <taxon>Embryophyta</taxon>
        <taxon>Tracheophyta</taxon>
        <taxon>Spermatophyta</taxon>
        <taxon>Magnoliopsida</taxon>
        <taxon>eudicotyledons</taxon>
        <taxon>Gunneridae</taxon>
        <taxon>Pentapetalae</taxon>
        <taxon>asterids</taxon>
        <taxon>campanulids</taxon>
        <taxon>Apiales</taxon>
        <taxon>Apiaceae</taxon>
        <taxon>Apioideae</taxon>
        <taxon>apioid superclade</taxon>
        <taxon>Tordylieae</taxon>
        <taxon>Tordyliinae</taxon>
        <taxon>Heracleum</taxon>
    </lineage>
</organism>
<gene>
    <name evidence="5" type="ORF">POM88_018064</name>
</gene>
<dbReference type="SMART" id="SM00466">
    <property type="entry name" value="SRA"/>
    <property type="match status" value="1"/>
</dbReference>
<dbReference type="EMBL" id="JAUIZM010000004">
    <property type="protein sequence ID" value="KAK1389886.1"/>
    <property type="molecule type" value="Genomic_DNA"/>
</dbReference>
<dbReference type="PROSITE" id="PS51015">
    <property type="entry name" value="YDG"/>
    <property type="match status" value="1"/>
</dbReference>
<dbReference type="GO" id="GO:0005634">
    <property type="term" value="C:nucleus"/>
    <property type="evidence" value="ECO:0007669"/>
    <property type="project" value="UniProtKB-SubCell"/>
</dbReference>
<evidence type="ECO:0000313" key="5">
    <source>
        <dbReference type="EMBL" id="KAK1389886.1"/>
    </source>
</evidence>
<dbReference type="SUPFAM" id="SSF88697">
    <property type="entry name" value="PUA domain-like"/>
    <property type="match status" value="1"/>
</dbReference>
<evidence type="ECO:0000256" key="3">
    <source>
        <dbReference type="PROSITE-ProRule" id="PRU00358"/>
    </source>
</evidence>
<keyword evidence="2 3" id="KW-0539">Nucleus</keyword>
<dbReference type="InterPro" id="IPR051357">
    <property type="entry name" value="H3K9_HMTase_SUVAR3-9"/>
</dbReference>
<dbReference type="GO" id="GO:0005694">
    <property type="term" value="C:chromosome"/>
    <property type="evidence" value="ECO:0007669"/>
    <property type="project" value="UniProtKB-SubCell"/>
</dbReference>
<dbReference type="PANTHER" id="PTHR45660">
    <property type="entry name" value="HISTONE-LYSINE N-METHYLTRANSFERASE SETMAR"/>
    <property type="match status" value="1"/>
</dbReference>
<reference evidence="5" key="1">
    <citation type="submission" date="2023-02" db="EMBL/GenBank/DDBJ databases">
        <title>Genome of toxic invasive species Heracleum sosnowskyi carries increased number of genes despite the absence of recent whole-genome duplications.</title>
        <authorList>
            <person name="Schelkunov M."/>
            <person name="Shtratnikova V."/>
            <person name="Makarenko M."/>
            <person name="Klepikova A."/>
            <person name="Omelchenko D."/>
            <person name="Novikova G."/>
            <person name="Obukhova E."/>
            <person name="Bogdanov V."/>
            <person name="Penin A."/>
            <person name="Logacheva M."/>
        </authorList>
    </citation>
    <scope>NUCLEOTIDE SEQUENCE</scope>
    <source>
        <strain evidence="5">Hsosn_3</strain>
        <tissue evidence="5">Leaf</tissue>
    </source>
</reference>
<evidence type="ECO:0000313" key="6">
    <source>
        <dbReference type="Proteomes" id="UP001237642"/>
    </source>
</evidence>
<keyword evidence="6" id="KW-1185">Reference proteome</keyword>